<evidence type="ECO:0000313" key="3">
    <source>
        <dbReference type="Proteomes" id="UP000324800"/>
    </source>
</evidence>
<accession>A0A5J4TR98</accession>
<protein>
    <submittedName>
        <fullName evidence="2">Uncharacterized protein</fullName>
    </submittedName>
</protein>
<name>A0A5J4TR98_9EUKA</name>
<feature type="region of interest" description="Disordered" evidence="1">
    <location>
        <begin position="63"/>
        <end position="82"/>
    </location>
</feature>
<evidence type="ECO:0000256" key="1">
    <source>
        <dbReference type="SAM" id="MobiDB-lite"/>
    </source>
</evidence>
<proteinExistence type="predicted"/>
<comment type="caution">
    <text evidence="2">The sequence shown here is derived from an EMBL/GenBank/DDBJ whole genome shotgun (WGS) entry which is preliminary data.</text>
</comment>
<dbReference type="EMBL" id="SNRW01026954">
    <property type="protein sequence ID" value="KAA6360433.1"/>
    <property type="molecule type" value="Genomic_DNA"/>
</dbReference>
<reference evidence="2 3" key="1">
    <citation type="submission" date="2019-03" db="EMBL/GenBank/DDBJ databases">
        <title>Single cell metagenomics reveals metabolic interactions within the superorganism composed of flagellate Streblomastix strix and complex community of Bacteroidetes bacteria on its surface.</title>
        <authorList>
            <person name="Treitli S.C."/>
            <person name="Kolisko M."/>
            <person name="Husnik F."/>
            <person name="Keeling P."/>
            <person name="Hampl V."/>
        </authorList>
    </citation>
    <scope>NUCLEOTIDE SEQUENCE [LARGE SCALE GENOMIC DNA]</scope>
    <source>
        <strain evidence="2">ST1C</strain>
    </source>
</reference>
<organism evidence="2 3">
    <name type="scientific">Streblomastix strix</name>
    <dbReference type="NCBI Taxonomy" id="222440"/>
    <lineage>
        <taxon>Eukaryota</taxon>
        <taxon>Metamonada</taxon>
        <taxon>Preaxostyla</taxon>
        <taxon>Oxymonadida</taxon>
        <taxon>Streblomastigidae</taxon>
        <taxon>Streblomastix</taxon>
    </lineage>
</organism>
<evidence type="ECO:0000313" key="2">
    <source>
        <dbReference type="EMBL" id="KAA6360433.1"/>
    </source>
</evidence>
<dbReference type="AlphaFoldDB" id="A0A5J4TR98"/>
<gene>
    <name evidence="2" type="ORF">EZS28_044040</name>
</gene>
<sequence length="146" mass="17021">MCPTAEALLRSIRFAHPSQGLRKHNNYRERGHRQLNDNQRAQIREICTEQNLQCLISMEEAEEQNGAQNRMQKDEVPEEDDELLCGGDQCDLKLSPVQRGHKIIELLAAIKIHRPKPQNTQRYFAYLERPRQCANIRITETQDCVQ</sequence>
<dbReference type="Proteomes" id="UP000324800">
    <property type="component" value="Unassembled WGS sequence"/>
</dbReference>